<dbReference type="Proteomes" id="UP000729701">
    <property type="component" value="Unassembled WGS sequence"/>
</dbReference>
<reference evidence="4" key="1">
    <citation type="submission" date="2021-05" db="EMBL/GenBank/DDBJ databases">
        <authorList>
            <person name="Pietrasiak N."/>
            <person name="Ward R."/>
            <person name="Stajich J.E."/>
            <person name="Kurbessoian T."/>
        </authorList>
    </citation>
    <scope>NUCLEOTIDE SEQUENCE</scope>
    <source>
        <strain evidence="4">GSE-NOS-MK-12-04C</strain>
    </source>
</reference>
<proteinExistence type="predicted"/>
<accession>A0A951QQV8</accession>
<keyword evidence="2" id="KW-0472">Membrane</keyword>
<evidence type="ECO:0000313" key="4">
    <source>
        <dbReference type="EMBL" id="MBW4670794.1"/>
    </source>
</evidence>
<feature type="transmembrane region" description="Helical" evidence="2">
    <location>
        <begin position="55"/>
        <end position="76"/>
    </location>
</feature>
<feature type="region of interest" description="Disordered" evidence="1">
    <location>
        <begin position="200"/>
        <end position="313"/>
    </location>
</feature>
<protein>
    <submittedName>
        <fullName evidence="4">AMIN domain-containing protein</fullName>
    </submittedName>
</protein>
<keyword evidence="2" id="KW-0812">Transmembrane</keyword>
<dbReference type="EMBL" id="JAHHGZ010000035">
    <property type="protein sequence ID" value="MBW4670794.1"/>
    <property type="molecule type" value="Genomic_DNA"/>
</dbReference>
<dbReference type="AlphaFoldDB" id="A0A951QQV8"/>
<keyword evidence="2" id="KW-1133">Transmembrane helix</keyword>
<evidence type="ECO:0000256" key="1">
    <source>
        <dbReference type="SAM" id="MobiDB-lite"/>
    </source>
</evidence>
<evidence type="ECO:0000256" key="2">
    <source>
        <dbReference type="SAM" id="Phobius"/>
    </source>
</evidence>
<dbReference type="Gene3D" id="2.60.40.3500">
    <property type="match status" value="1"/>
</dbReference>
<feature type="region of interest" description="Disordered" evidence="1">
    <location>
        <begin position="371"/>
        <end position="403"/>
    </location>
</feature>
<reference evidence="4" key="2">
    <citation type="journal article" date="2022" name="Microbiol. Resour. Announc.">
        <title>Metagenome Sequencing to Explore Phylogenomics of Terrestrial Cyanobacteria.</title>
        <authorList>
            <person name="Ward R.D."/>
            <person name="Stajich J.E."/>
            <person name="Johansen J.R."/>
            <person name="Huntemann M."/>
            <person name="Clum A."/>
            <person name="Foster B."/>
            <person name="Foster B."/>
            <person name="Roux S."/>
            <person name="Palaniappan K."/>
            <person name="Varghese N."/>
            <person name="Mukherjee S."/>
            <person name="Reddy T.B.K."/>
            <person name="Daum C."/>
            <person name="Copeland A."/>
            <person name="Chen I.A."/>
            <person name="Ivanova N.N."/>
            <person name="Kyrpides N.C."/>
            <person name="Shapiro N."/>
            <person name="Eloe-Fadrosh E.A."/>
            <person name="Pietrasiak N."/>
        </authorList>
    </citation>
    <scope>NUCLEOTIDE SEQUENCE</scope>
    <source>
        <strain evidence="4">GSE-NOS-MK-12-04C</strain>
    </source>
</reference>
<feature type="compositionally biased region" description="Pro residues" evidence="1">
    <location>
        <begin position="287"/>
        <end position="300"/>
    </location>
</feature>
<evidence type="ECO:0000313" key="5">
    <source>
        <dbReference type="Proteomes" id="UP000729701"/>
    </source>
</evidence>
<comment type="caution">
    <text evidence="4">The sequence shown here is derived from an EMBL/GenBank/DDBJ whole genome shotgun (WGS) entry which is preliminary data.</text>
</comment>
<sequence length="403" mass="44317">MDRLKNRKFFRFLTALAYPQPAQSVPVRARFAYGNAKGECAQTKRRKGKNRFSDGILTGVILGLSVLSVTCAVAPFETSTFAASPVGRLDDWRYYPDASQLEFTLSTGTKPKLFYLAEPPRIVVDLPSTKLGNIPTQQNYSGAIQRIRVSQLKAGITRIVMDLAPGTIVDRNQLQLQPVDGQNSTRWVLRPFTGSYINYSQAPQPNSYPPGIYNNPPQPNSYPPGIYNNPPQPNSYPPGIYSNPPQPNSYPPGIYSNPPQPNSYPPGIYSNPPQPNSYPPGIYNNPPQMPSVNVPPPSSTLPPAFFNPQQQQQPAVFNNQRPTVNVPRPTQNNFSQPNYILPPATFPPMSGNLNNIAPFPAPTGLTVPTVPNSQPPNYQPFNSQPNVPGSGIIEFGQPIPNRR</sequence>
<organism evidence="4 5">
    <name type="scientific">Cyanomargarita calcarea GSE-NOS-MK-12-04C</name>
    <dbReference type="NCBI Taxonomy" id="2839659"/>
    <lineage>
        <taxon>Bacteria</taxon>
        <taxon>Bacillati</taxon>
        <taxon>Cyanobacteriota</taxon>
        <taxon>Cyanophyceae</taxon>
        <taxon>Nostocales</taxon>
        <taxon>Cyanomargaritaceae</taxon>
        <taxon>Cyanomargarita</taxon>
    </lineage>
</organism>
<gene>
    <name evidence="4" type="ORF">KME60_26065</name>
</gene>
<dbReference type="Pfam" id="PF11741">
    <property type="entry name" value="AMIN"/>
    <property type="match status" value="1"/>
</dbReference>
<feature type="compositionally biased region" description="Low complexity" evidence="1">
    <location>
        <begin position="301"/>
        <end position="313"/>
    </location>
</feature>
<feature type="domain" description="AMIN" evidence="3">
    <location>
        <begin position="92"/>
        <end position="189"/>
    </location>
</feature>
<evidence type="ECO:0000259" key="3">
    <source>
        <dbReference type="Pfam" id="PF11741"/>
    </source>
</evidence>
<dbReference type="InterPro" id="IPR021731">
    <property type="entry name" value="AMIN_dom"/>
</dbReference>
<name>A0A951QQV8_9CYAN</name>